<accession>A0ABU6XML5</accession>
<dbReference type="EMBL" id="JASCZI010212072">
    <property type="protein sequence ID" value="MED6198238.1"/>
    <property type="molecule type" value="Genomic_DNA"/>
</dbReference>
<evidence type="ECO:0000313" key="2">
    <source>
        <dbReference type="EMBL" id="MED6198238.1"/>
    </source>
</evidence>
<gene>
    <name evidence="2" type="ORF">PIB30_064258</name>
</gene>
<sequence>MQLAIGFVARGLSFALSTFKKKVSHGCNQVKIPSTRLGSFSLRSRNKSLIVENKAQIKQSKNNNDKRMPMITANPKLDELSLRRNKLPQGGGINPCPHILGIHNCEDIDLTIDSSKPRVTGINSPAVHAWRESADNT</sequence>
<reference evidence="2 3" key="1">
    <citation type="journal article" date="2023" name="Plants (Basel)">
        <title>Bridging the Gap: Combining Genomics and Transcriptomics Approaches to Understand Stylosanthes scabra, an Orphan Legume from the Brazilian Caatinga.</title>
        <authorList>
            <person name="Ferreira-Neto J.R.C."/>
            <person name="da Silva M.D."/>
            <person name="Binneck E."/>
            <person name="de Melo N.F."/>
            <person name="da Silva R.H."/>
            <person name="de Melo A.L.T.M."/>
            <person name="Pandolfi V."/>
            <person name="Bustamante F.O."/>
            <person name="Brasileiro-Vidal A.C."/>
            <person name="Benko-Iseppon A.M."/>
        </authorList>
    </citation>
    <scope>NUCLEOTIDE SEQUENCE [LARGE SCALE GENOMIC DNA]</scope>
    <source>
        <tissue evidence="2">Leaves</tissue>
    </source>
</reference>
<feature type="region of interest" description="Disordered" evidence="1">
    <location>
        <begin position="59"/>
        <end position="79"/>
    </location>
</feature>
<comment type="caution">
    <text evidence="2">The sequence shown here is derived from an EMBL/GenBank/DDBJ whole genome shotgun (WGS) entry which is preliminary data.</text>
</comment>
<keyword evidence="3" id="KW-1185">Reference proteome</keyword>
<evidence type="ECO:0000256" key="1">
    <source>
        <dbReference type="SAM" id="MobiDB-lite"/>
    </source>
</evidence>
<proteinExistence type="predicted"/>
<evidence type="ECO:0000313" key="3">
    <source>
        <dbReference type="Proteomes" id="UP001341840"/>
    </source>
</evidence>
<dbReference type="Proteomes" id="UP001341840">
    <property type="component" value="Unassembled WGS sequence"/>
</dbReference>
<protein>
    <submittedName>
        <fullName evidence="2">Uncharacterized protein</fullName>
    </submittedName>
</protein>
<organism evidence="2 3">
    <name type="scientific">Stylosanthes scabra</name>
    <dbReference type="NCBI Taxonomy" id="79078"/>
    <lineage>
        <taxon>Eukaryota</taxon>
        <taxon>Viridiplantae</taxon>
        <taxon>Streptophyta</taxon>
        <taxon>Embryophyta</taxon>
        <taxon>Tracheophyta</taxon>
        <taxon>Spermatophyta</taxon>
        <taxon>Magnoliopsida</taxon>
        <taxon>eudicotyledons</taxon>
        <taxon>Gunneridae</taxon>
        <taxon>Pentapetalae</taxon>
        <taxon>rosids</taxon>
        <taxon>fabids</taxon>
        <taxon>Fabales</taxon>
        <taxon>Fabaceae</taxon>
        <taxon>Papilionoideae</taxon>
        <taxon>50 kb inversion clade</taxon>
        <taxon>dalbergioids sensu lato</taxon>
        <taxon>Dalbergieae</taxon>
        <taxon>Pterocarpus clade</taxon>
        <taxon>Stylosanthes</taxon>
    </lineage>
</organism>
<name>A0ABU6XML5_9FABA</name>